<dbReference type="Gene3D" id="1.10.260.40">
    <property type="entry name" value="lambda repressor-like DNA-binding domains"/>
    <property type="match status" value="1"/>
</dbReference>
<dbReference type="Gene3D" id="1.10.10.2910">
    <property type="match status" value="1"/>
</dbReference>
<dbReference type="EMBL" id="CP001101">
    <property type="protein sequence ID" value="ACE05386.1"/>
    <property type="molecule type" value="Genomic_DNA"/>
</dbReference>
<evidence type="ECO:0000313" key="3">
    <source>
        <dbReference type="EMBL" id="ACE05386.1"/>
    </source>
</evidence>
<dbReference type="SUPFAM" id="SSF47413">
    <property type="entry name" value="lambda repressor-like DNA-binding domains"/>
    <property type="match status" value="1"/>
</dbReference>
<sequence>MMTKRNEYVPQTVTHPGVTLKEKLDELGMSQKEFAVRTGKPEQTIVKVIDSKSALTPDMAVKFESVLGIPAPFWLNRQQNYDEAVARLKRSELLAKAKDWVSRFPLKKMTDFGWLPEKRSKAEKAEALLSFFSMSSSKAWEDFYLSEKLKVSFRISLAHYGEPYAMSAWLRQGELQAMQLDAPPFDRKAFLAALDSIKKVMAEHPDDYFSQLQRLCLDAGVKVVHTPCLPKAPMHGSTRWLHDNTPLIQLSARYRQNDRYWFTFFHEAGHILLHGKKHISIESAQQESAKDKKEREADAFAVRWIFSEEEEQEVIRHGNLTEQDIIDFARKFGTHPAMIIGRFQHKKILPYSVGRQFMKPVHIEGYCD</sequence>
<dbReference type="GO" id="GO:0003677">
    <property type="term" value="F:DNA binding"/>
    <property type="evidence" value="ECO:0007669"/>
    <property type="project" value="InterPro"/>
</dbReference>
<dbReference type="PROSITE" id="PS50943">
    <property type="entry name" value="HTH_CROC1"/>
    <property type="match status" value="1"/>
</dbReference>
<dbReference type="AlphaFoldDB" id="B3EQ88"/>
<evidence type="ECO:0000256" key="1">
    <source>
        <dbReference type="ARBA" id="ARBA00007227"/>
    </source>
</evidence>
<dbReference type="InterPro" id="IPR013430">
    <property type="entry name" value="Toxin_antidote_HigA"/>
</dbReference>
<dbReference type="STRING" id="331678.Cphamn1_2492"/>
<dbReference type="eggNOG" id="COG3093">
    <property type="taxonomic scope" value="Bacteria"/>
</dbReference>
<dbReference type="NCBIfam" id="TIGR02607">
    <property type="entry name" value="antidote_HigA"/>
    <property type="match status" value="1"/>
</dbReference>
<dbReference type="KEGG" id="cpb:Cphamn1_2492"/>
<proteinExistence type="inferred from homology"/>
<dbReference type="Pfam" id="PF01381">
    <property type="entry name" value="HTH_3"/>
    <property type="match status" value="1"/>
</dbReference>
<comment type="similarity">
    <text evidence="1">Belongs to the short-chain fatty acyl-CoA assimilation regulator (ScfR) family.</text>
</comment>
<dbReference type="InterPro" id="IPR052345">
    <property type="entry name" value="Rad_response_metalloprotease"/>
</dbReference>
<accession>B3EQ88</accession>
<name>B3EQ88_CHLPB</name>
<dbReference type="Pfam" id="PF06114">
    <property type="entry name" value="Peptidase_M78"/>
    <property type="match status" value="1"/>
</dbReference>
<dbReference type="InterPro" id="IPR010982">
    <property type="entry name" value="Lambda_DNA-bd_dom_sf"/>
</dbReference>
<organism evidence="3">
    <name type="scientific">Chlorobium phaeobacteroides (strain BS1)</name>
    <dbReference type="NCBI Taxonomy" id="331678"/>
    <lineage>
        <taxon>Bacteria</taxon>
        <taxon>Pseudomonadati</taxon>
        <taxon>Chlorobiota</taxon>
        <taxon>Chlorobiia</taxon>
        <taxon>Chlorobiales</taxon>
        <taxon>Chlorobiaceae</taxon>
        <taxon>Chlorobium/Pelodictyon group</taxon>
        <taxon>Chlorobium</taxon>
    </lineage>
</organism>
<gene>
    <name evidence="3" type="ordered locus">Cphamn1_2492</name>
</gene>
<protein>
    <submittedName>
        <fullName evidence="3">Plasmid maintenance system antidote protein, XRE family</fullName>
    </submittedName>
</protein>
<dbReference type="PANTHER" id="PTHR43236">
    <property type="entry name" value="ANTITOXIN HIGA1"/>
    <property type="match status" value="1"/>
</dbReference>
<dbReference type="CDD" id="cd00093">
    <property type="entry name" value="HTH_XRE"/>
    <property type="match status" value="1"/>
</dbReference>
<dbReference type="HOGENOM" id="CLU_055824_0_0_10"/>
<feature type="domain" description="HTH cro/C1-type" evidence="2">
    <location>
        <begin position="20"/>
        <end position="74"/>
    </location>
</feature>
<dbReference type="eggNOG" id="COG2856">
    <property type="taxonomic scope" value="Bacteria"/>
</dbReference>
<dbReference type="InterPro" id="IPR001387">
    <property type="entry name" value="Cro/C1-type_HTH"/>
</dbReference>
<dbReference type="PANTHER" id="PTHR43236:SF2">
    <property type="entry name" value="BLL0069 PROTEIN"/>
    <property type="match status" value="1"/>
</dbReference>
<dbReference type="SMART" id="SM00530">
    <property type="entry name" value="HTH_XRE"/>
    <property type="match status" value="1"/>
</dbReference>
<reference evidence="3" key="1">
    <citation type="submission" date="2008-06" db="EMBL/GenBank/DDBJ databases">
        <title>Complete sequence of Chlorobium phaeobacteroides BS1.</title>
        <authorList>
            <consortium name="US DOE Joint Genome Institute"/>
            <person name="Lucas S."/>
            <person name="Copeland A."/>
            <person name="Lapidus A."/>
            <person name="Glavina del Rio T."/>
            <person name="Dalin E."/>
            <person name="Tice H."/>
            <person name="Bruce D."/>
            <person name="Goodwin L."/>
            <person name="Pitluck S."/>
            <person name="Schmutz J."/>
            <person name="Larimer F."/>
            <person name="Land M."/>
            <person name="Hauser L."/>
            <person name="Kyrpides N."/>
            <person name="Ovchinnikova G."/>
            <person name="Li T."/>
            <person name="Liu Z."/>
            <person name="Zhao F."/>
            <person name="Overmann J."/>
            <person name="Bryant D.A."/>
            <person name="Richardson P."/>
        </authorList>
    </citation>
    <scope>NUCLEOTIDE SEQUENCE [LARGE SCALE GENOMIC DNA]</scope>
    <source>
        <strain evidence="3">BS1</strain>
    </source>
</reference>
<dbReference type="InterPro" id="IPR010359">
    <property type="entry name" value="IrrE_HExxH"/>
</dbReference>
<evidence type="ECO:0000259" key="2">
    <source>
        <dbReference type="PROSITE" id="PS50943"/>
    </source>
</evidence>